<accession>A0ABX1XDT2</accession>
<keyword evidence="5" id="KW-1185">Reference proteome</keyword>
<dbReference type="PROSITE" id="PS01124">
    <property type="entry name" value="HTH_ARAC_FAMILY_2"/>
    <property type="match status" value="1"/>
</dbReference>
<proteinExistence type="predicted"/>
<dbReference type="InterPro" id="IPR009057">
    <property type="entry name" value="Homeodomain-like_sf"/>
</dbReference>
<name>A0ABX1XDT2_9BACL</name>
<evidence type="ECO:0000313" key="5">
    <source>
        <dbReference type="Proteomes" id="UP000653578"/>
    </source>
</evidence>
<feature type="domain" description="HTH araC/xylS-type" evidence="3">
    <location>
        <begin position="6"/>
        <end position="32"/>
    </location>
</feature>
<dbReference type="Pfam" id="PF00165">
    <property type="entry name" value="HTH_AraC"/>
    <property type="match status" value="1"/>
</dbReference>
<keyword evidence="1" id="KW-0805">Transcription regulation</keyword>
<evidence type="ECO:0000313" key="4">
    <source>
        <dbReference type="EMBL" id="NOU66113.1"/>
    </source>
</evidence>
<reference evidence="4 5" key="1">
    <citation type="submission" date="2019-10" db="EMBL/GenBank/DDBJ databases">
        <title>Description of Paenibacillus humi sp. nov.</title>
        <authorList>
            <person name="Carlier A."/>
            <person name="Qi S."/>
        </authorList>
    </citation>
    <scope>NUCLEOTIDE SEQUENCE [LARGE SCALE GENOMIC DNA]</scope>
    <source>
        <strain evidence="4 5">LMG 31461</strain>
    </source>
</reference>
<dbReference type="InterPro" id="IPR018060">
    <property type="entry name" value="HTH_AraC"/>
</dbReference>
<evidence type="ECO:0000256" key="2">
    <source>
        <dbReference type="ARBA" id="ARBA00023163"/>
    </source>
</evidence>
<evidence type="ECO:0000256" key="1">
    <source>
        <dbReference type="ARBA" id="ARBA00023015"/>
    </source>
</evidence>
<dbReference type="Proteomes" id="UP000653578">
    <property type="component" value="Unassembled WGS sequence"/>
</dbReference>
<dbReference type="RefSeq" id="WP_171632675.1">
    <property type="nucleotide sequence ID" value="NZ_WHNY01000060.1"/>
</dbReference>
<dbReference type="Gene3D" id="1.10.10.60">
    <property type="entry name" value="Homeodomain-like"/>
    <property type="match status" value="1"/>
</dbReference>
<comment type="caution">
    <text evidence="4">The sequence shown here is derived from an EMBL/GenBank/DDBJ whole genome shotgun (WGS) entry which is preliminary data.</text>
</comment>
<sequence length="32" mass="3818">MGCRLCGFYNYNYFFNTFKKKVGTTPGQYLKK</sequence>
<keyword evidence="2" id="KW-0804">Transcription</keyword>
<gene>
    <name evidence="4" type="ORF">GC096_18920</name>
</gene>
<evidence type="ECO:0000259" key="3">
    <source>
        <dbReference type="PROSITE" id="PS01124"/>
    </source>
</evidence>
<dbReference type="SUPFAM" id="SSF46689">
    <property type="entry name" value="Homeodomain-like"/>
    <property type="match status" value="1"/>
</dbReference>
<protein>
    <submittedName>
        <fullName evidence="4">AraC family transcriptional regulator</fullName>
    </submittedName>
</protein>
<organism evidence="4 5">
    <name type="scientific">Paenibacillus plantarum</name>
    <dbReference type="NCBI Taxonomy" id="2654975"/>
    <lineage>
        <taxon>Bacteria</taxon>
        <taxon>Bacillati</taxon>
        <taxon>Bacillota</taxon>
        <taxon>Bacilli</taxon>
        <taxon>Bacillales</taxon>
        <taxon>Paenibacillaceae</taxon>
        <taxon>Paenibacillus</taxon>
    </lineage>
</organism>
<dbReference type="EMBL" id="WHNY01000060">
    <property type="protein sequence ID" value="NOU66113.1"/>
    <property type="molecule type" value="Genomic_DNA"/>
</dbReference>